<keyword evidence="3" id="KW-1185">Reference proteome</keyword>
<comment type="caution">
    <text evidence="2">The sequence shown here is derived from an EMBL/GenBank/DDBJ whole genome shotgun (WGS) entry which is preliminary data.</text>
</comment>
<name>A0A8I0AA06_9CLOT</name>
<evidence type="ECO:0000256" key="1">
    <source>
        <dbReference type="SAM" id="Phobius"/>
    </source>
</evidence>
<keyword evidence="1" id="KW-1133">Transmembrane helix</keyword>
<proteinExistence type="predicted"/>
<dbReference type="AlphaFoldDB" id="A0A8I0AA06"/>
<dbReference type="RefSeq" id="WP_022212624.1">
    <property type="nucleotide sequence ID" value="NZ_JACOOQ010000010.1"/>
</dbReference>
<dbReference type="EMBL" id="JACOOQ010000010">
    <property type="protein sequence ID" value="MBC5640191.1"/>
    <property type="molecule type" value="Genomic_DNA"/>
</dbReference>
<keyword evidence="1" id="KW-0812">Transmembrane</keyword>
<dbReference type="Proteomes" id="UP000662088">
    <property type="component" value="Unassembled WGS sequence"/>
</dbReference>
<reference evidence="2" key="1">
    <citation type="submission" date="2020-08" db="EMBL/GenBank/DDBJ databases">
        <title>Genome public.</title>
        <authorList>
            <person name="Liu C."/>
            <person name="Sun Q."/>
        </authorList>
    </citation>
    <scope>NUCLEOTIDE SEQUENCE</scope>
    <source>
        <strain evidence="2">NSJ-42</strain>
    </source>
</reference>
<evidence type="ECO:0000313" key="3">
    <source>
        <dbReference type="Proteomes" id="UP000662088"/>
    </source>
</evidence>
<sequence length="144" mass="16719">MIRKKGSLIIENMLSSAMIIILILGICQVIVSKDKWHEIKNKEDEFTRITYAVEEELKYNLSIEEIKNLANSNVISLSKDNILKCLTTEGLEMIQKGDDIVILIDNIDKDRIKINICLREVCYGNTVESKRSFVKDRLMDEYYK</sequence>
<evidence type="ECO:0000313" key="2">
    <source>
        <dbReference type="EMBL" id="MBC5640191.1"/>
    </source>
</evidence>
<keyword evidence="1" id="KW-0472">Membrane</keyword>
<feature type="transmembrane region" description="Helical" evidence="1">
    <location>
        <begin position="12"/>
        <end position="31"/>
    </location>
</feature>
<gene>
    <name evidence="2" type="ORF">H8R92_07050</name>
</gene>
<protein>
    <submittedName>
        <fullName evidence="2">Uncharacterized protein</fullName>
    </submittedName>
</protein>
<organism evidence="2 3">
    <name type="scientific">Clostridium lentum</name>
    <dbReference type="NCBI Taxonomy" id="2763037"/>
    <lineage>
        <taxon>Bacteria</taxon>
        <taxon>Bacillati</taxon>
        <taxon>Bacillota</taxon>
        <taxon>Clostridia</taxon>
        <taxon>Eubacteriales</taxon>
        <taxon>Clostridiaceae</taxon>
        <taxon>Clostridium</taxon>
    </lineage>
</organism>
<accession>A0A8I0AA06</accession>